<proteinExistence type="predicted"/>
<comment type="caution">
    <text evidence="1">The sequence shown here is derived from an EMBL/GenBank/DDBJ whole genome shotgun (WGS) entry which is preliminary data.</text>
</comment>
<reference evidence="1 2" key="2">
    <citation type="submission" date="2013-09" db="EMBL/GenBank/DDBJ databases">
        <title>Whole genome comparison of six Crocosphaera watsonii strains with differing phenotypes.</title>
        <authorList>
            <person name="Bench S.R."/>
            <person name="Heller P."/>
            <person name="Frank I."/>
            <person name="Arciniega M."/>
            <person name="Shilova I.N."/>
            <person name="Zehr J.P."/>
        </authorList>
    </citation>
    <scope>NUCLEOTIDE SEQUENCE [LARGE SCALE GENOMIC DNA]</scope>
    <source>
        <strain evidence="1 2">WH 8502</strain>
    </source>
</reference>
<organism evidence="1 2">
    <name type="scientific">Crocosphaera watsonii WH 8502</name>
    <dbReference type="NCBI Taxonomy" id="423474"/>
    <lineage>
        <taxon>Bacteria</taxon>
        <taxon>Bacillati</taxon>
        <taxon>Cyanobacteriota</taxon>
        <taxon>Cyanophyceae</taxon>
        <taxon>Oscillatoriophycideae</taxon>
        <taxon>Chroococcales</taxon>
        <taxon>Aphanothecaceae</taxon>
        <taxon>Crocosphaera</taxon>
    </lineage>
</organism>
<dbReference type="AlphaFoldDB" id="T2IDL5"/>
<dbReference type="EMBL" id="CAQK01000371">
    <property type="protein sequence ID" value="CCQ50892.1"/>
    <property type="molecule type" value="Genomic_DNA"/>
</dbReference>
<name>T2IDL5_CROWT</name>
<dbReference type="Proteomes" id="UP000018348">
    <property type="component" value="Unassembled WGS sequence"/>
</dbReference>
<accession>T2IDL5</accession>
<evidence type="ECO:0000313" key="2">
    <source>
        <dbReference type="Proteomes" id="UP000018348"/>
    </source>
</evidence>
<evidence type="ECO:0000313" key="1">
    <source>
        <dbReference type="EMBL" id="CCQ50892.1"/>
    </source>
</evidence>
<sequence>MLFAGEFQGTLLQGVAVAVLLMPNGRRYTVSQLVSVNQ</sequence>
<gene>
    <name evidence="1" type="ORF">CWATWH8502_3707</name>
</gene>
<protein>
    <submittedName>
        <fullName evidence="1">Uncharacterized protein</fullName>
    </submittedName>
</protein>
<reference evidence="1 2" key="1">
    <citation type="submission" date="2013-01" db="EMBL/GenBank/DDBJ databases">
        <authorList>
            <person name="Bench S."/>
        </authorList>
    </citation>
    <scope>NUCLEOTIDE SEQUENCE [LARGE SCALE GENOMIC DNA]</scope>
    <source>
        <strain evidence="1 2">WH 8502</strain>
    </source>
</reference>